<evidence type="ECO:0000313" key="3">
    <source>
        <dbReference type="Proteomes" id="UP000005206"/>
    </source>
</evidence>
<dbReference type="VEuPathDB" id="FungiDB:NECHADRAFT_84483"/>
<protein>
    <recommendedName>
        <fullName evidence="4">Ubiquitin-like protease family profile domain-containing protein</fullName>
    </recommendedName>
</protein>
<proteinExistence type="predicted"/>
<dbReference type="InterPro" id="IPR038765">
    <property type="entry name" value="Papain-like_cys_pep_sf"/>
</dbReference>
<feature type="region of interest" description="Disordered" evidence="1">
    <location>
        <begin position="286"/>
        <end position="309"/>
    </location>
</feature>
<evidence type="ECO:0000256" key="1">
    <source>
        <dbReference type="SAM" id="MobiDB-lite"/>
    </source>
</evidence>
<dbReference type="Proteomes" id="UP000005206">
    <property type="component" value="Chromosome 9"/>
</dbReference>
<accession>C7ZD85</accession>
<dbReference type="HOGENOM" id="CLU_831815_0_0_1"/>
<reference evidence="2 3" key="1">
    <citation type="journal article" date="2009" name="PLoS Genet.">
        <title>The genome of Nectria haematococca: contribution of supernumerary chromosomes to gene expansion.</title>
        <authorList>
            <person name="Coleman J.J."/>
            <person name="Rounsley S.D."/>
            <person name="Rodriguez-Carres M."/>
            <person name="Kuo A."/>
            <person name="Wasmann C.C."/>
            <person name="Grimwood J."/>
            <person name="Schmutz J."/>
            <person name="Taga M."/>
            <person name="White G.J."/>
            <person name="Zhou S."/>
            <person name="Schwartz D.C."/>
            <person name="Freitag M."/>
            <person name="Ma L.J."/>
            <person name="Danchin E.G."/>
            <person name="Henrissat B."/>
            <person name="Coutinho P.M."/>
            <person name="Nelson D.R."/>
            <person name="Straney D."/>
            <person name="Napoli C.A."/>
            <person name="Barker B.M."/>
            <person name="Gribskov M."/>
            <person name="Rep M."/>
            <person name="Kroken S."/>
            <person name="Molnar I."/>
            <person name="Rensing C."/>
            <person name="Kennell J.C."/>
            <person name="Zamora J."/>
            <person name="Farman M.L."/>
            <person name="Selker E.U."/>
            <person name="Salamov A."/>
            <person name="Shapiro H."/>
            <person name="Pangilinan J."/>
            <person name="Lindquist E."/>
            <person name="Lamers C."/>
            <person name="Grigoriev I.V."/>
            <person name="Geiser D.M."/>
            <person name="Covert S.F."/>
            <person name="Temporini E."/>
            <person name="Vanetten H.D."/>
        </authorList>
    </citation>
    <scope>NUCLEOTIDE SEQUENCE [LARGE SCALE GENOMIC DNA]</scope>
    <source>
        <strain evidence="3">ATCC MYA-4622 / CBS 123669 / FGSC 9596 / NRRL 45880 / 77-13-4</strain>
    </source>
</reference>
<dbReference type="AlphaFoldDB" id="C7ZD85"/>
<dbReference type="KEGG" id="nhe:NECHADRAFT_84483"/>
<dbReference type="GeneID" id="9670049"/>
<name>C7ZD85_FUSV7</name>
<dbReference type="EMBL" id="GG698919">
    <property type="protein sequence ID" value="EEU38049.1"/>
    <property type="molecule type" value="Genomic_DNA"/>
</dbReference>
<dbReference type="InParanoid" id="C7ZD85"/>
<evidence type="ECO:0000313" key="2">
    <source>
        <dbReference type="EMBL" id="EEU38049.1"/>
    </source>
</evidence>
<dbReference type="OrthoDB" id="5084510at2759"/>
<dbReference type="Gene3D" id="3.40.395.10">
    <property type="entry name" value="Adenoviral Proteinase, Chain A"/>
    <property type="match status" value="1"/>
</dbReference>
<organism evidence="2 3">
    <name type="scientific">Fusarium vanettenii (strain ATCC MYA-4622 / CBS 123669 / FGSC 9596 / NRRL 45880 / 77-13-4)</name>
    <name type="common">Fusarium solani subsp. pisi</name>
    <dbReference type="NCBI Taxonomy" id="660122"/>
    <lineage>
        <taxon>Eukaryota</taxon>
        <taxon>Fungi</taxon>
        <taxon>Dikarya</taxon>
        <taxon>Ascomycota</taxon>
        <taxon>Pezizomycotina</taxon>
        <taxon>Sordariomycetes</taxon>
        <taxon>Hypocreomycetidae</taxon>
        <taxon>Hypocreales</taxon>
        <taxon>Nectriaceae</taxon>
        <taxon>Fusarium</taxon>
        <taxon>Fusarium solani species complex</taxon>
        <taxon>Fusarium vanettenii</taxon>
    </lineage>
</organism>
<dbReference type="SUPFAM" id="SSF54001">
    <property type="entry name" value="Cysteine proteinases"/>
    <property type="match status" value="1"/>
</dbReference>
<dbReference type="RefSeq" id="XP_003043762.1">
    <property type="nucleotide sequence ID" value="XM_003043716.1"/>
</dbReference>
<dbReference type="eggNOG" id="ENOG502R9A6">
    <property type="taxonomic scope" value="Eukaryota"/>
</dbReference>
<evidence type="ECO:0008006" key="4">
    <source>
        <dbReference type="Google" id="ProtNLM"/>
    </source>
</evidence>
<sequence>MVNLFASQQPRRFELPSRYRPRRASTIIPEASFEVIPSHLGKSSDSTLNSLIEELPQQLEKIAVLGFLTEQVTFVLDTGGPNQYDFLNQLVSAGFSDPGGSLSTANDELNAFVAEVSKSSNNILLLDGSDFRFDAKSLERLKSRRWFNDSLILACLHLSDKLGYIRVGFCVPIHQQKDPQQLMARPFETAANKISEWHQHTEAEESYVCFFPLCQHENHFSLLDVNERSEGISSWIIISSLVIPHLDEPRENPKPNYSSHQHSGRLHGVEAGEWEVMPCCNSFRPQTGGEERSAALGTPARQGLPTDPCRHALPKMLQRVDQPVLKLSTQSGNT</sequence>
<keyword evidence="3" id="KW-1185">Reference proteome</keyword>
<gene>
    <name evidence="2" type="ORF">NECHADRAFT_84483</name>
</gene>